<feature type="region of interest" description="Disordered" evidence="1">
    <location>
        <begin position="1"/>
        <end position="40"/>
    </location>
</feature>
<feature type="transmembrane region" description="Helical" evidence="2">
    <location>
        <begin position="45"/>
        <end position="63"/>
    </location>
</feature>
<sequence length="108" mass="10994">MAEQQNSPNDPYRRDPAETERAMRLDQELQADTSVSGGRMSGGRIAAFAAAVVILVGALYYGMNVSSNDPTTASQTAPAPNSSPGTTTGSAPTQQPASPGNGSAAPAR</sequence>
<dbReference type="EMBL" id="CP000301">
    <property type="protein sequence ID" value="ABD88928.1"/>
    <property type="molecule type" value="Genomic_DNA"/>
</dbReference>
<feature type="compositionally biased region" description="Basic and acidic residues" evidence="1">
    <location>
        <begin position="11"/>
        <end position="27"/>
    </location>
</feature>
<evidence type="ECO:0000256" key="2">
    <source>
        <dbReference type="SAM" id="Phobius"/>
    </source>
</evidence>
<feature type="compositionally biased region" description="Polar residues" evidence="1">
    <location>
        <begin position="64"/>
        <end position="75"/>
    </location>
</feature>
<keyword evidence="2" id="KW-0812">Transmembrane</keyword>
<dbReference type="RefSeq" id="WP_011473816.1">
    <property type="nucleotide sequence ID" value="NC_007925.1"/>
</dbReference>
<dbReference type="HOGENOM" id="CLU_155039_0_0_5"/>
<proteinExistence type="predicted"/>
<accession>Q211K8</accession>
<keyword evidence="2" id="KW-1133">Transmembrane helix</keyword>
<reference evidence="3" key="1">
    <citation type="submission" date="2006-03" db="EMBL/GenBank/DDBJ databases">
        <title>Complete sequence of Rhodopseudomonas palustris BisB18.</title>
        <authorList>
            <consortium name="US DOE Joint Genome Institute"/>
            <person name="Copeland A."/>
            <person name="Lucas S."/>
            <person name="Lapidus A."/>
            <person name="Barry K."/>
            <person name="Detter J.C."/>
            <person name="Glavina del Rio T."/>
            <person name="Hammon N."/>
            <person name="Israni S."/>
            <person name="Dalin E."/>
            <person name="Tice H."/>
            <person name="Pitluck S."/>
            <person name="Chain P."/>
            <person name="Malfatti S."/>
            <person name="Shin M."/>
            <person name="Vergez L."/>
            <person name="Schmutz J."/>
            <person name="Larimer F."/>
            <person name="Land M."/>
            <person name="Hauser L."/>
            <person name="Pelletier D.A."/>
            <person name="Kyrpides N."/>
            <person name="Anderson I."/>
            <person name="Oda Y."/>
            <person name="Harwood C.S."/>
            <person name="Richardson P."/>
        </authorList>
    </citation>
    <scope>NUCLEOTIDE SEQUENCE [LARGE SCALE GENOMIC DNA]</scope>
    <source>
        <strain evidence="3">BisB18</strain>
    </source>
</reference>
<evidence type="ECO:0000256" key="1">
    <source>
        <dbReference type="SAM" id="MobiDB-lite"/>
    </source>
</evidence>
<dbReference type="KEGG" id="rpc:RPC_3388"/>
<name>Q211K8_RHOPB</name>
<gene>
    <name evidence="3" type="ordered locus">RPC_3388</name>
</gene>
<evidence type="ECO:0000313" key="3">
    <source>
        <dbReference type="EMBL" id="ABD88928.1"/>
    </source>
</evidence>
<keyword evidence="2" id="KW-0472">Membrane</keyword>
<organism evidence="3">
    <name type="scientific">Rhodopseudomonas palustris (strain BisB18)</name>
    <dbReference type="NCBI Taxonomy" id="316056"/>
    <lineage>
        <taxon>Bacteria</taxon>
        <taxon>Pseudomonadati</taxon>
        <taxon>Pseudomonadota</taxon>
        <taxon>Alphaproteobacteria</taxon>
        <taxon>Hyphomicrobiales</taxon>
        <taxon>Nitrobacteraceae</taxon>
        <taxon>Rhodopseudomonas</taxon>
    </lineage>
</organism>
<protein>
    <submittedName>
        <fullName evidence="3">Uncharacterized protein</fullName>
    </submittedName>
</protein>
<dbReference type="AlphaFoldDB" id="Q211K8"/>
<feature type="compositionally biased region" description="Low complexity" evidence="1">
    <location>
        <begin position="76"/>
        <end position="108"/>
    </location>
</feature>
<feature type="region of interest" description="Disordered" evidence="1">
    <location>
        <begin position="64"/>
        <end position="108"/>
    </location>
</feature>